<protein>
    <submittedName>
        <fullName evidence="1">Uncharacterized protein</fullName>
    </submittedName>
</protein>
<dbReference type="Gene3D" id="3.40.50.2300">
    <property type="match status" value="1"/>
</dbReference>
<evidence type="ECO:0000313" key="1">
    <source>
        <dbReference type="EMBL" id="GAI50535.1"/>
    </source>
</evidence>
<proteinExistence type="predicted"/>
<dbReference type="AlphaFoldDB" id="X1QHQ8"/>
<dbReference type="Pfam" id="PF04392">
    <property type="entry name" value="ABC_sub_bind"/>
    <property type="match status" value="1"/>
</dbReference>
<name>X1QHQ8_9ZZZZ</name>
<dbReference type="InterPro" id="IPR007487">
    <property type="entry name" value="ABC_transpt-TYRBP-like"/>
</dbReference>
<reference evidence="1" key="1">
    <citation type="journal article" date="2014" name="Front. Microbiol.">
        <title>High frequency of phylogenetically diverse reductive dehalogenase-homologous genes in deep subseafloor sedimentary metagenomes.</title>
        <authorList>
            <person name="Kawai M."/>
            <person name="Futagami T."/>
            <person name="Toyoda A."/>
            <person name="Takaki Y."/>
            <person name="Nishi S."/>
            <person name="Hori S."/>
            <person name="Arai W."/>
            <person name="Tsubouchi T."/>
            <person name="Morono Y."/>
            <person name="Uchiyama I."/>
            <person name="Ito T."/>
            <person name="Fujiyama A."/>
            <person name="Inagaki F."/>
            <person name="Takami H."/>
        </authorList>
    </citation>
    <scope>NUCLEOTIDE SEQUENCE</scope>
    <source>
        <strain evidence="1">Expedition CK06-06</strain>
    </source>
</reference>
<dbReference type="EMBL" id="BARV01040073">
    <property type="protein sequence ID" value="GAI50535.1"/>
    <property type="molecule type" value="Genomic_DNA"/>
</dbReference>
<accession>X1QHQ8</accession>
<gene>
    <name evidence="1" type="ORF">S06H3_61192</name>
</gene>
<comment type="caution">
    <text evidence="1">The sequence shown here is derived from an EMBL/GenBank/DDBJ whole genome shotgun (WGS) entry which is preliminary data.</text>
</comment>
<feature type="non-terminal residue" evidence="1">
    <location>
        <position position="1"/>
    </location>
</feature>
<organism evidence="1">
    <name type="scientific">marine sediment metagenome</name>
    <dbReference type="NCBI Taxonomy" id="412755"/>
    <lineage>
        <taxon>unclassified sequences</taxon>
        <taxon>metagenomes</taxon>
        <taxon>ecological metagenomes</taxon>
    </lineage>
</organism>
<sequence>FKEGEDVVYDLQNAQGDFTNAISIAQKFKDDKVDLIVAIATLPAKD</sequence>